<dbReference type="AlphaFoldDB" id="A0A4V1QTR6"/>
<dbReference type="InterPro" id="IPR013783">
    <property type="entry name" value="Ig-like_fold"/>
</dbReference>
<evidence type="ECO:0008006" key="9">
    <source>
        <dbReference type="Google" id="ProtNLM"/>
    </source>
</evidence>
<dbReference type="Proteomes" id="UP000293345">
    <property type="component" value="Unassembled WGS sequence"/>
</dbReference>
<reference evidence="7 8" key="1">
    <citation type="submission" date="2019-01" db="EMBL/GenBank/DDBJ databases">
        <title>Senegalimassilia sp. nov. KGMB04484 isolated human feces.</title>
        <authorList>
            <person name="Han K.-I."/>
            <person name="Kim J.-S."/>
            <person name="Lee K.C."/>
            <person name="Suh M.K."/>
            <person name="Eom M.K."/>
            <person name="Lee J.H."/>
            <person name="Park S.-H."/>
            <person name="Kang S.W."/>
            <person name="Park J.-E."/>
            <person name="Oh B.S."/>
            <person name="Yu S.Y."/>
            <person name="Choi S.-H."/>
            <person name="Lee D.H."/>
            <person name="Yoon H."/>
            <person name="Kim B.-Y."/>
            <person name="Lee J.H."/>
            <person name="Lee J.-S."/>
        </authorList>
    </citation>
    <scope>NUCLEOTIDE SEQUENCE [LARGE SCALE GENOMIC DNA]</scope>
    <source>
        <strain evidence="7 8">KGMB04484</strain>
    </source>
</reference>
<organism evidence="7 8">
    <name type="scientific">Senegalimassilia faecalis</name>
    <dbReference type="NCBI Taxonomy" id="2509433"/>
    <lineage>
        <taxon>Bacteria</taxon>
        <taxon>Bacillati</taxon>
        <taxon>Actinomycetota</taxon>
        <taxon>Coriobacteriia</taxon>
        <taxon>Coriobacteriales</taxon>
        <taxon>Coriobacteriaceae</taxon>
        <taxon>Senegalimassilia</taxon>
    </lineage>
</organism>
<proteinExistence type="predicted"/>
<feature type="transmembrane region" description="Helical" evidence="2">
    <location>
        <begin position="869"/>
        <end position="890"/>
    </location>
</feature>
<dbReference type="Pfam" id="PF18202">
    <property type="entry name" value="TQ"/>
    <property type="match status" value="2"/>
</dbReference>
<evidence type="ECO:0000256" key="3">
    <source>
        <dbReference type="SAM" id="SignalP"/>
    </source>
</evidence>
<evidence type="ECO:0000259" key="4">
    <source>
        <dbReference type="Pfam" id="PF17802"/>
    </source>
</evidence>
<gene>
    <name evidence="7" type="ORF">ET524_01970</name>
</gene>
<keyword evidence="3" id="KW-0732">Signal</keyword>
<keyword evidence="2" id="KW-0472">Membrane</keyword>
<dbReference type="EMBL" id="SDPW01000001">
    <property type="protein sequence ID" value="RXZ53397.1"/>
    <property type="molecule type" value="Genomic_DNA"/>
</dbReference>
<feature type="domain" description="SpaA-like prealbumin fold" evidence="4">
    <location>
        <begin position="350"/>
        <end position="437"/>
    </location>
</feature>
<feature type="domain" description="SpaA-like prealbumin fold" evidence="4">
    <location>
        <begin position="219"/>
        <end position="303"/>
    </location>
</feature>
<dbReference type="InterPro" id="IPR046751">
    <property type="entry name" value="TED_2"/>
</dbReference>
<dbReference type="RefSeq" id="WP_117655970.1">
    <property type="nucleotide sequence ID" value="NZ_SDPW01000001.1"/>
</dbReference>
<feature type="region of interest" description="Disordered" evidence="1">
    <location>
        <begin position="844"/>
        <end position="864"/>
    </location>
</feature>
<evidence type="ECO:0000259" key="5">
    <source>
        <dbReference type="Pfam" id="PF18202"/>
    </source>
</evidence>
<dbReference type="Pfam" id="PF17802">
    <property type="entry name" value="SpaA"/>
    <property type="match status" value="2"/>
</dbReference>
<feature type="chain" id="PRO_5020292011" description="VaFE repeat-containing surface-anchored protein" evidence="3">
    <location>
        <begin position="39"/>
        <end position="913"/>
    </location>
</feature>
<accession>A0A4V1QTR6</accession>
<evidence type="ECO:0000256" key="1">
    <source>
        <dbReference type="SAM" id="MobiDB-lite"/>
    </source>
</evidence>
<comment type="caution">
    <text evidence="7">The sequence shown here is derived from an EMBL/GenBank/DDBJ whole genome shotgun (WGS) entry which is preliminary data.</text>
</comment>
<dbReference type="Gene3D" id="2.60.40.3930">
    <property type="match status" value="2"/>
</dbReference>
<dbReference type="OrthoDB" id="3169232at2"/>
<evidence type="ECO:0000259" key="6">
    <source>
        <dbReference type="Pfam" id="PF20610"/>
    </source>
</evidence>
<keyword evidence="8" id="KW-1185">Reference proteome</keyword>
<dbReference type="Pfam" id="PF20610">
    <property type="entry name" value="TED_2"/>
    <property type="match status" value="1"/>
</dbReference>
<sequence>MNAAKDCTLQEKLLRCAMALILAAGALLASVAASPAYAAPSTVDVSVGGKIPYGGFATTWMSADGNIAYCAEPSSPTPAPGSYSTSPVPSDDVTAAIWYSFGSPGFDASMFPGSWYDGGGWDDAKYAAASHVLIAYAYSGSESAATHGTSAEFASWAKSELIGGTFAKMKAGAGRVSAGFEAFCVRTGGGSQTLVSFSWSAGGVKVAKEDSEAGAEPQGDASLDGASFSVVNETGRYVLVGGKYYADGEVCATIKTAPENGSHVAATGADALPAGNYRIVESGAPEGYDASDASVAFTVKAGEVRDLTGDPVTDEVFRGGVQVTKSDKELQASEALAGSGHKEAPGEHPGLDGIEFTVTNRSAHKVLVDGEWHEPGEAVATLTTAWNDEAGAYTAQTAADALPYGTYDVRETATNGSYLLTDGEPRTFEVRTGGEIVSASADGAALEFRDQVVRNDLELSKKSETDNAGLMVPFAIENAATGETHVLVTDRNGDASTASSWNRHSRDTNANDALLGHEGPIAAADMDPKAGIWFSLGEDGSSAPVDDSLAALPYGAYTMTELRCEANEGLELITRSFWIERDSTVAKAVWMGLDDQEGPRISTTAKDGADGDKDVSADAEAKVVDAVAYEGLKAGEEYELSATLVDKATGEPVTDASGKPVGAKAEFAPALSTGSQDVEISFDASLLGGRDLVVFESLRKDGAEVASHADLSDEGQTVHVAVEVGTQAADAADGDQVIEAGKAKVVDTVAYKGLVPGETYIAVGTLMDKGTGEPFLDKDGNEVTARTPFEPEAPSGTVEVTFEFDTEGLAEGDELVVFEKVLDSAGNVVATHEDIDSAEQSVVVDNPDTPEVPEEPYAKTGADAPDATGYAVAAGIALAAAAGAGGVLAYRKRKTAGASKDAAAEEPAEEPEE</sequence>
<evidence type="ECO:0000313" key="7">
    <source>
        <dbReference type="EMBL" id="RXZ53397.1"/>
    </source>
</evidence>
<name>A0A4V1QTR6_9ACTN</name>
<dbReference type="GO" id="GO:0005975">
    <property type="term" value="P:carbohydrate metabolic process"/>
    <property type="evidence" value="ECO:0007669"/>
    <property type="project" value="UniProtKB-ARBA"/>
</dbReference>
<protein>
    <recommendedName>
        <fullName evidence="9">VaFE repeat-containing surface-anchored protein</fullName>
    </recommendedName>
</protein>
<feature type="domain" description="Thioester" evidence="6">
    <location>
        <begin position="43"/>
        <end position="152"/>
    </location>
</feature>
<feature type="domain" description="T-Q ester bond containing" evidence="5">
    <location>
        <begin position="723"/>
        <end position="844"/>
    </location>
</feature>
<feature type="signal peptide" evidence="3">
    <location>
        <begin position="1"/>
        <end position="38"/>
    </location>
</feature>
<dbReference type="InterPro" id="IPR041033">
    <property type="entry name" value="SpaA_PFL_dom_1"/>
</dbReference>
<dbReference type="Gene3D" id="2.60.40.10">
    <property type="entry name" value="Immunoglobulins"/>
    <property type="match status" value="2"/>
</dbReference>
<keyword evidence="2" id="KW-0812">Transmembrane</keyword>
<dbReference type="NCBIfam" id="NF033903">
    <property type="entry name" value="VaFE_rpt"/>
    <property type="match status" value="2"/>
</dbReference>
<evidence type="ECO:0000256" key="2">
    <source>
        <dbReference type="SAM" id="Phobius"/>
    </source>
</evidence>
<feature type="domain" description="T-Q ester bond containing" evidence="5">
    <location>
        <begin position="599"/>
        <end position="720"/>
    </location>
</feature>
<keyword evidence="2" id="KW-1133">Transmembrane helix</keyword>
<evidence type="ECO:0000313" key="8">
    <source>
        <dbReference type="Proteomes" id="UP000293345"/>
    </source>
</evidence>
<dbReference type="InterPro" id="IPR041100">
    <property type="entry name" value="TQ"/>
</dbReference>